<dbReference type="EMBL" id="UINC01016095">
    <property type="protein sequence ID" value="SVA67293.1"/>
    <property type="molecule type" value="Genomic_DNA"/>
</dbReference>
<accession>A0A381XSS8</accession>
<dbReference type="AlphaFoldDB" id="A0A381XSS8"/>
<proteinExistence type="predicted"/>
<protein>
    <submittedName>
        <fullName evidence="1">Uncharacterized protein</fullName>
    </submittedName>
</protein>
<organism evidence="1">
    <name type="scientific">marine metagenome</name>
    <dbReference type="NCBI Taxonomy" id="408172"/>
    <lineage>
        <taxon>unclassified sequences</taxon>
        <taxon>metagenomes</taxon>
        <taxon>ecological metagenomes</taxon>
    </lineage>
</organism>
<gene>
    <name evidence="1" type="ORF">METZ01_LOCUS120147</name>
</gene>
<reference evidence="1" key="1">
    <citation type="submission" date="2018-05" db="EMBL/GenBank/DDBJ databases">
        <authorList>
            <person name="Lanie J.A."/>
            <person name="Ng W.-L."/>
            <person name="Kazmierczak K.M."/>
            <person name="Andrzejewski T.M."/>
            <person name="Davidsen T.M."/>
            <person name="Wayne K.J."/>
            <person name="Tettelin H."/>
            <person name="Glass J.I."/>
            <person name="Rusch D."/>
            <person name="Podicherti R."/>
            <person name="Tsui H.-C.T."/>
            <person name="Winkler M.E."/>
        </authorList>
    </citation>
    <scope>NUCLEOTIDE SEQUENCE</scope>
</reference>
<sequence length="476" mass="53536">MSNETIKQAKDAVLDRIQVLAEESNTDASDTILLTDALTTVNTGVDETTAVKPAPDYHYRNTRPEYGIWSSHHSHGGGMTIVDEMAYPIRQRGYWHSSYEDTADGCWNGIYSGGMKEQWAGNNCYYRCNDHCPSGAECYLSGTTSVGELGHYRMIVGYRALESCRVSGWADNYRSENFRAGNGELDDRECYLKYEGQTVSLRMRHLAYDQTALSSYDTTNNTNNNRGGCSYNKTVAELVVLNRQLTTSTFTTKIYKNITEINRKTNLSTVLAAATSGGDVVALDFTLADGYNSGNLETYENNKIVLCDDKSMFVTTHEPSNYLHIAKLTRNVSDTVLTYGSHAQRQLGSPTYGQGDNAGHGHMLVQSRDKKNIFLFCPYYQYQRGMVSYIVCKDRSEYKEGFVWENQTYGANVGPYGDRGFAISRNHNWDWPGAQSIVCMIQKETDGTWIETDTAGQLDNNSWWTTMYPCLVPLNY</sequence>
<evidence type="ECO:0000313" key="1">
    <source>
        <dbReference type="EMBL" id="SVA67293.1"/>
    </source>
</evidence>
<name>A0A381XSS8_9ZZZZ</name>